<keyword evidence="3" id="KW-1185">Reference proteome</keyword>
<feature type="signal peptide" evidence="1">
    <location>
        <begin position="1"/>
        <end position="32"/>
    </location>
</feature>
<comment type="caution">
    <text evidence="2">The sequence shown here is derived from an EMBL/GenBank/DDBJ whole genome shotgun (WGS) entry which is preliminary data.</text>
</comment>
<keyword evidence="1" id="KW-0732">Signal</keyword>
<dbReference type="GeneID" id="87868030"/>
<dbReference type="AlphaFoldDB" id="A0AAE0J144"/>
<evidence type="ECO:0000256" key="1">
    <source>
        <dbReference type="SAM" id="SignalP"/>
    </source>
</evidence>
<evidence type="ECO:0000313" key="2">
    <source>
        <dbReference type="EMBL" id="KAK3334993.1"/>
    </source>
</evidence>
<protein>
    <submittedName>
        <fullName evidence="2">Uncharacterized protein</fullName>
    </submittedName>
</protein>
<name>A0AAE0J144_9PEZI</name>
<evidence type="ECO:0000313" key="3">
    <source>
        <dbReference type="Proteomes" id="UP001278500"/>
    </source>
</evidence>
<reference evidence="2" key="1">
    <citation type="journal article" date="2023" name="Mol. Phylogenet. Evol.">
        <title>Genome-scale phylogeny and comparative genomics of the fungal order Sordariales.</title>
        <authorList>
            <person name="Hensen N."/>
            <person name="Bonometti L."/>
            <person name="Westerberg I."/>
            <person name="Brannstrom I.O."/>
            <person name="Guillou S."/>
            <person name="Cros-Aarteil S."/>
            <person name="Calhoun S."/>
            <person name="Haridas S."/>
            <person name="Kuo A."/>
            <person name="Mondo S."/>
            <person name="Pangilinan J."/>
            <person name="Riley R."/>
            <person name="LaButti K."/>
            <person name="Andreopoulos B."/>
            <person name="Lipzen A."/>
            <person name="Chen C."/>
            <person name="Yan M."/>
            <person name="Daum C."/>
            <person name="Ng V."/>
            <person name="Clum A."/>
            <person name="Steindorff A."/>
            <person name="Ohm R.A."/>
            <person name="Martin F."/>
            <person name="Silar P."/>
            <person name="Natvig D.O."/>
            <person name="Lalanne C."/>
            <person name="Gautier V."/>
            <person name="Ament-Velasquez S.L."/>
            <person name="Kruys A."/>
            <person name="Hutchinson M.I."/>
            <person name="Powell A.J."/>
            <person name="Barry K."/>
            <person name="Miller A.N."/>
            <person name="Grigoriev I.V."/>
            <person name="Debuchy R."/>
            <person name="Gladieux P."/>
            <person name="Hiltunen Thoren M."/>
            <person name="Johannesson H."/>
        </authorList>
    </citation>
    <scope>NUCLEOTIDE SEQUENCE</scope>
    <source>
        <strain evidence="2">CBS 560.94</strain>
    </source>
</reference>
<dbReference type="Proteomes" id="UP001278500">
    <property type="component" value="Unassembled WGS sequence"/>
</dbReference>
<accession>A0AAE0J144</accession>
<feature type="chain" id="PRO_5041912012" evidence="1">
    <location>
        <begin position="33"/>
        <end position="270"/>
    </location>
</feature>
<reference evidence="2" key="2">
    <citation type="submission" date="2023-06" db="EMBL/GenBank/DDBJ databases">
        <authorList>
            <consortium name="Lawrence Berkeley National Laboratory"/>
            <person name="Haridas S."/>
            <person name="Hensen N."/>
            <person name="Bonometti L."/>
            <person name="Westerberg I."/>
            <person name="Brannstrom I.O."/>
            <person name="Guillou S."/>
            <person name="Cros-Aarteil S."/>
            <person name="Calhoun S."/>
            <person name="Kuo A."/>
            <person name="Mondo S."/>
            <person name="Pangilinan J."/>
            <person name="Riley R."/>
            <person name="Labutti K."/>
            <person name="Andreopoulos B."/>
            <person name="Lipzen A."/>
            <person name="Chen C."/>
            <person name="Yanf M."/>
            <person name="Daum C."/>
            <person name="Ng V."/>
            <person name="Clum A."/>
            <person name="Steindorff A."/>
            <person name="Ohm R."/>
            <person name="Martin F."/>
            <person name="Silar P."/>
            <person name="Natvig D."/>
            <person name="Lalanne C."/>
            <person name="Gautier V."/>
            <person name="Ament-Velasquez S.L."/>
            <person name="Kruys A."/>
            <person name="Hutchinson M.I."/>
            <person name="Powell A.J."/>
            <person name="Barry K."/>
            <person name="Miller A.N."/>
            <person name="Grigoriev I.V."/>
            <person name="Debuchy R."/>
            <person name="Gladieux P."/>
            <person name="Thoren M.H."/>
            <person name="Johannesson H."/>
        </authorList>
    </citation>
    <scope>NUCLEOTIDE SEQUENCE</scope>
    <source>
        <strain evidence="2">CBS 560.94</strain>
    </source>
</reference>
<sequence>MHNNTSKKELSPLCTFLMRVLLLLSYTSAAHCLELLDATLWPAISQAQSSTAGQAVSVLRRKNIATPSTTALDTRTLHTRVQAFHSLPLRRTGVPSWRKLVEGLGSLGIRAAIRELCYVYYQLTRSTPHDIPSQRSTAMHDLIVQRVSELTRMLITPTFLMRVLWLLYTSAANFLELVDATLWPAWKAAVMCLDQHIFGTIIIIVAAVTGTPHFRQSRRSVPFPVVKKELKARVARRGSDVDSDVSTLSERETQAAVNTTVAGLLALMHT</sequence>
<dbReference type="RefSeq" id="XP_062677159.1">
    <property type="nucleotide sequence ID" value="XM_062830876.1"/>
</dbReference>
<gene>
    <name evidence="2" type="ORF">B0H65DRAFT_583338</name>
</gene>
<proteinExistence type="predicted"/>
<dbReference type="EMBL" id="JAUEPP010000009">
    <property type="protein sequence ID" value="KAK3334993.1"/>
    <property type="molecule type" value="Genomic_DNA"/>
</dbReference>
<organism evidence="2 3">
    <name type="scientific">Neurospora tetraspora</name>
    <dbReference type="NCBI Taxonomy" id="94610"/>
    <lineage>
        <taxon>Eukaryota</taxon>
        <taxon>Fungi</taxon>
        <taxon>Dikarya</taxon>
        <taxon>Ascomycota</taxon>
        <taxon>Pezizomycotina</taxon>
        <taxon>Sordariomycetes</taxon>
        <taxon>Sordariomycetidae</taxon>
        <taxon>Sordariales</taxon>
        <taxon>Sordariaceae</taxon>
        <taxon>Neurospora</taxon>
    </lineage>
</organism>